<comment type="similarity">
    <text evidence="2">Belongs to the peptidase S1 family.</text>
</comment>
<keyword evidence="8" id="KW-1015">Disulfide bond</keyword>
<dbReference type="EMBL" id="JRES01000890">
    <property type="protein sequence ID" value="KNC27527.1"/>
    <property type="molecule type" value="Genomic_DNA"/>
</dbReference>
<dbReference type="GO" id="GO:0004252">
    <property type="term" value="F:serine-type endopeptidase activity"/>
    <property type="evidence" value="ECO:0007669"/>
    <property type="project" value="InterPro"/>
</dbReference>
<evidence type="ECO:0000256" key="5">
    <source>
        <dbReference type="ARBA" id="ARBA00022801"/>
    </source>
</evidence>
<dbReference type="SMART" id="SM00020">
    <property type="entry name" value="Tryp_SPc"/>
    <property type="match status" value="2"/>
</dbReference>
<keyword evidence="7" id="KW-0865">Zymogen</keyword>
<protein>
    <submittedName>
        <fullName evidence="11">Trypsin eta</fullName>
    </submittedName>
</protein>
<dbReference type="CDD" id="cd00190">
    <property type="entry name" value="Tryp_SPc"/>
    <property type="match status" value="2"/>
</dbReference>
<reference evidence="11 12" key="1">
    <citation type="journal article" date="2015" name="Nat. Commun.">
        <title>Lucilia cuprina genome unlocks parasitic fly biology to underpin future interventions.</title>
        <authorList>
            <person name="Anstead C.A."/>
            <person name="Korhonen P.K."/>
            <person name="Young N.D."/>
            <person name="Hall R.S."/>
            <person name="Jex A.R."/>
            <person name="Murali S.C."/>
            <person name="Hughes D.S."/>
            <person name="Lee S.F."/>
            <person name="Perry T."/>
            <person name="Stroehlein A.J."/>
            <person name="Ansell B.R."/>
            <person name="Breugelmans B."/>
            <person name="Hofmann A."/>
            <person name="Qu J."/>
            <person name="Dugan S."/>
            <person name="Lee S.L."/>
            <person name="Chao H."/>
            <person name="Dinh H."/>
            <person name="Han Y."/>
            <person name="Doddapaneni H.V."/>
            <person name="Worley K.C."/>
            <person name="Muzny D.M."/>
            <person name="Ioannidis P."/>
            <person name="Waterhouse R.M."/>
            <person name="Zdobnov E.M."/>
            <person name="James P.J."/>
            <person name="Bagnall N.H."/>
            <person name="Kotze A.C."/>
            <person name="Gibbs R.A."/>
            <person name="Richards S."/>
            <person name="Batterham P."/>
            <person name="Gasser R.B."/>
        </authorList>
    </citation>
    <scope>NUCLEOTIDE SEQUENCE [LARGE SCALE GENOMIC DNA]</scope>
    <source>
        <strain evidence="11 12">LS</strain>
        <tissue evidence="11">Full body</tissue>
    </source>
</reference>
<dbReference type="AlphaFoldDB" id="A0A0L0C5K5"/>
<keyword evidence="12" id="KW-1185">Reference proteome</keyword>
<evidence type="ECO:0000256" key="1">
    <source>
        <dbReference type="ARBA" id="ARBA00004613"/>
    </source>
</evidence>
<dbReference type="PANTHER" id="PTHR24276">
    <property type="entry name" value="POLYSERASE-RELATED"/>
    <property type="match status" value="1"/>
</dbReference>
<comment type="caution">
    <text evidence="11">The sequence shown here is derived from an EMBL/GenBank/DDBJ whole genome shotgun (WGS) entry which is preliminary data.</text>
</comment>
<dbReference type="InterPro" id="IPR001314">
    <property type="entry name" value="Peptidase_S1A"/>
</dbReference>
<keyword evidence="5" id="KW-0378">Hydrolase</keyword>
<evidence type="ECO:0000256" key="2">
    <source>
        <dbReference type="ARBA" id="ARBA00007664"/>
    </source>
</evidence>
<dbReference type="Pfam" id="PF00089">
    <property type="entry name" value="Trypsin"/>
    <property type="match status" value="3"/>
</dbReference>
<dbReference type="GO" id="GO:0005576">
    <property type="term" value="C:extracellular region"/>
    <property type="evidence" value="ECO:0007669"/>
    <property type="project" value="UniProtKB-SubCell"/>
</dbReference>
<dbReference type="FunFam" id="2.40.10.10:FF:000047">
    <property type="entry name" value="Trypsin eta"/>
    <property type="match status" value="1"/>
</dbReference>
<dbReference type="InterPro" id="IPR001254">
    <property type="entry name" value="Trypsin_dom"/>
</dbReference>
<evidence type="ECO:0000313" key="12">
    <source>
        <dbReference type="Proteomes" id="UP000037069"/>
    </source>
</evidence>
<evidence type="ECO:0000256" key="7">
    <source>
        <dbReference type="ARBA" id="ARBA00023145"/>
    </source>
</evidence>
<dbReference type="PANTHER" id="PTHR24276:SF91">
    <property type="entry name" value="AT26814P-RELATED"/>
    <property type="match status" value="1"/>
</dbReference>
<evidence type="ECO:0000256" key="6">
    <source>
        <dbReference type="ARBA" id="ARBA00022825"/>
    </source>
</evidence>
<evidence type="ECO:0000256" key="8">
    <source>
        <dbReference type="ARBA" id="ARBA00023157"/>
    </source>
</evidence>
<evidence type="ECO:0000256" key="9">
    <source>
        <dbReference type="SAM" id="SignalP"/>
    </source>
</evidence>
<dbReference type="OMA" id="KHCNVRA"/>
<evidence type="ECO:0000259" key="10">
    <source>
        <dbReference type="PROSITE" id="PS50240"/>
    </source>
</evidence>
<feature type="chain" id="PRO_5005535579" evidence="9">
    <location>
        <begin position="20"/>
        <end position="503"/>
    </location>
</feature>
<dbReference type="GO" id="GO:0016485">
    <property type="term" value="P:protein processing"/>
    <property type="evidence" value="ECO:0007669"/>
    <property type="project" value="UniProtKB-ARBA"/>
</dbReference>
<organism evidence="11 12">
    <name type="scientific">Lucilia cuprina</name>
    <name type="common">Green bottle fly</name>
    <name type="synonym">Australian sheep blowfly</name>
    <dbReference type="NCBI Taxonomy" id="7375"/>
    <lineage>
        <taxon>Eukaryota</taxon>
        <taxon>Metazoa</taxon>
        <taxon>Ecdysozoa</taxon>
        <taxon>Arthropoda</taxon>
        <taxon>Hexapoda</taxon>
        <taxon>Insecta</taxon>
        <taxon>Pterygota</taxon>
        <taxon>Neoptera</taxon>
        <taxon>Endopterygota</taxon>
        <taxon>Diptera</taxon>
        <taxon>Brachycera</taxon>
        <taxon>Muscomorpha</taxon>
        <taxon>Oestroidea</taxon>
        <taxon>Calliphoridae</taxon>
        <taxon>Luciliinae</taxon>
        <taxon>Lucilia</taxon>
    </lineage>
</organism>
<dbReference type="SUPFAM" id="SSF50494">
    <property type="entry name" value="Trypsin-like serine proteases"/>
    <property type="match status" value="2"/>
</dbReference>
<evidence type="ECO:0000313" key="11">
    <source>
        <dbReference type="EMBL" id="KNC27527.1"/>
    </source>
</evidence>
<dbReference type="OrthoDB" id="10059102at2759"/>
<keyword evidence="6" id="KW-0720">Serine protease</keyword>
<dbReference type="InterPro" id="IPR009003">
    <property type="entry name" value="Peptidase_S1_PA"/>
</dbReference>
<gene>
    <name evidence="11" type="ORF">FF38_12322</name>
</gene>
<dbReference type="InterPro" id="IPR050430">
    <property type="entry name" value="Peptidase_S1"/>
</dbReference>
<keyword evidence="9" id="KW-0732">Signal</keyword>
<dbReference type="Proteomes" id="UP000037069">
    <property type="component" value="Unassembled WGS sequence"/>
</dbReference>
<keyword evidence="3" id="KW-0964">Secreted</keyword>
<keyword evidence="4" id="KW-0645">Protease</keyword>
<name>A0A0L0C5K5_LUCCU</name>
<sequence length="503" mass="55257">MYKHFIICILWILCAVVAAAPEGRIIGGREVDIFKHPYLVSIRYRSQSNESYVHKCAGAIYSERVVVTAAQCVVDIKANEKVMVVAGANSRTGVDGLPYPALKWFSHPSYSSWTVDYDIGLIIIDDVFDLKHLNMNSITIKETRPIEGKVATVAGWGYREEFGPSSSHLEEVQVPIVSTAECTQSYGVGEITERMICAGYVKTGGRDACQGDTGGPLVMNNQLVGLVSWGRGCARPGYPSVYTFAPALKKWIDDTIAANVYCSLKDFLTCSKTMKIFICIIALILALHFVDIEAAHVRTVGDFKASHITQFPFEVSIRRRFCDACMYEHYCSGTIYSKNVIITAASCVRDATVQRTQVIAGTSKRTTSAQDGQVYLVDKITLHENDDIDIALLHLTLDIEFNGLTIAPVKLATQVPIAAVQVPIMDLDLCKEAYFWTNVKDTEICAGYLDGGVDACVGDAGSPLLVDNEMVGIVSWGYGCARPNNPGVYTNVVMLRNWIQQHA</sequence>
<evidence type="ECO:0000256" key="3">
    <source>
        <dbReference type="ARBA" id="ARBA00022525"/>
    </source>
</evidence>
<accession>A0A0L0C5K5</accession>
<feature type="domain" description="Peptidase S1" evidence="10">
    <location>
        <begin position="299"/>
        <end position="503"/>
    </location>
</feature>
<dbReference type="PROSITE" id="PS50240">
    <property type="entry name" value="TRYPSIN_DOM"/>
    <property type="match status" value="2"/>
</dbReference>
<feature type="domain" description="Peptidase S1" evidence="10">
    <location>
        <begin position="25"/>
        <end position="257"/>
    </location>
</feature>
<dbReference type="PRINTS" id="PR00722">
    <property type="entry name" value="CHYMOTRYPSIN"/>
</dbReference>
<dbReference type="Gene3D" id="2.40.10.10">
    <property type="entry name" value="Trypsin-like serine proteases"/>
    <property type="match status" value="3"/>
</dbReference>
<proteinExistence type="inferred from homology"/>
<feature type="signal peptide" evidence="9">
    <location>
        <begin position="1"/>
        <end position="19"/>
    </location>
</feature>
<dbReference type="InterPro" id="IPR043504">
    <property type="entry name" value="Peptidase_S1_PA_chymotrypsin"/>
</dbReference>
<evidence type="ECO:0000256" key="4">
    <source>
        <dbReference type="ARBA" id="ARBA00022670"/>
    </source>
</evidence>
<comment type="subcellular location">
    <subcellularLocation>
        <location evidence="1">Secreted</location>
    </subcellularLocation>
</comment>